<organism evidence="1 2">
    <name type="scientific">Candidatus Magasanikbacteria bacterium CG_4_10_14_0_8_um_filter_32_14</name>
    <dbReference type="NCBI Taxonomy" id="1974640"/>
    <lineage>
        <taxon>Bacteria</taxon>
        <taxon>Candidatus Magasanikiibacteriota</taxon>
    </lineage>
</organism>
<accession>A0A2M7RAI0</accession>
<dbReference type="AlphaFoldDB" id="A0A2M7RAI0"/>
<evidence type="ECO:0000313" key="2">
    <source>
        <dbReference type="Proteomes" id="UP000229449"/>
    </source>
</evidence>
<sequence length="385" mass="43353">MMGKKSIMILLLFLILALVSLLVVFELFSKQLFPFANTNNNNGQIACTMEAKLCPNGSYVARSGPNCEFATCPNNETSTTSQSSEENPVLPEENIFDFQVYRNDANNLSFQILPNLSVYKFVNITDWPPKITLSSSAFTCPEISDGVSERQAQKKIGDRIYCMNISSEGVAGSIYNNYNYSTIRNGKLLSINFVAQFPQCTNYDNPEQQQCLDEEAKFEVEIDKIINSIVNSIKVDGEYKNTTYYRRDTPFTFVNGVFEKELFPSSVEKMVIKYLGYDLKGDFNADGLEDIAFIATENDGGSKSFYSLFAFLSSPQGFVGSNDIFLGDRIKLQSIEFVDDKLIVNYFEHEPNQALVDEPKTSVNKKVQVFNYTQLVDLSLAQAIY</sequence>
<gene>
    <name evidence="1" type="ORF">COY69_00995</name>
</gene>
<dbReference type="Proteomes" id="UP000229449">
    <property type="component" value="Unassembled WGS sequence"/>
</dbReference>
<proteinExistence type="predicted"/>
<evidence type="ECO:0000313" key="1">
    <source>
        <dbReference type="EMBL" id="PIY93557.1"/>
    </source>
</evidence>
<name>A0A2M7RAI0_9BACT</name>
<dbReference type="EMBL" id="PFMA01000028">
    <property type="protein sequence ID" value="PIY93557.1"/>
    <property type="molecule type" value="Genomic_DNA"/>
</dbReference>
<protein>
    <submittedName>
        <fullName evidence="1">Uncharacterized protein</fullName>
    </submittedName>
</protein>
<reference evidence="2" key="1">
    <citation type="submission" date="2017-09" db="EMBL/GenBank/DDBJ databases">
        <title>Depth-based differentiation of microbial function through sediment-hosted aquifers and enrichment of novel symbionts in the deep terrestrial subsurface.</title>
        <authorList>
            <person name="Probst A.J."/>
            <person name="Ladd B."/>
            <person name="Jarett J.K."/>
            <person name="Geller-Mcgrath D.E."/>
            <person name="Sieber C.M.K."/>
            <person name="Emerson J.B."/>
            <person name="Anantharaman K."/>
            <person name="Thomas B.C."/>
            <person name="Malmstrom R."/>
            <person name="Stieglmeier M."/>
            <person name="Klingl A."/>
            <person name="Woyke T."/>
            <person name="Ryan C.M."/>
            <person name="Banfield J.F."/>
        </authorList>
    </citation>
    <scope>NUCLEOTIDE SEQUENCE [LARGE SCALE GENOMIC DNA]</scope>
</reference>
<comment type="caution">
    <text evidence="1">The sequence shown here is derived from an EMBL/GenBank/DDBJ whole genome shotgun (WGS) entry which is preliminary data.</text>
</comment>